<evidence type="ECO:0000259" key="2">
    <source>
        <dbReference type="PROSITE" id="PS51099"/>
    </source>
</evidence>
<dbReference type="Pfam" id="PF02302">
    <property type="entry name" value="PTS_IIB"/>
    <property type="match status" value="1"/>
</dbReference>
<feature type="domain" description="PTS EIIB type-2" evidence="2">
    <location>
        <begin position="1"/>
        <end position="94"/>
    </location>
</feature>
<evidence type="ECO:0000256" key="1">
    <source>
        <dbReference type="ARBA" id="ARBA00022679"/>
    </source>
</evidence>
<dbReference type="SUPFAM" id="SSF52794">
    <property type="entry name" value="PTS system IIB component-like"/>
    <property type="match status" value="1"/>
</dbReference>
<reference evidence="4" key="2">
    <citation type="submission" date="2016-10" db="EMBL/GenBank/DDBJ databases">
        <authorList>
            <person name="de Groot N.N."/>
        </authorList>
    </citation>
    <scope>NUCLEOTIDE SEQUENCE [LARGE SCALE GENOMIC DNA]</scope>
    <source>
        <strain evidence="4">CPCC 202695</strain>
    </source>
</reference>
<dbReference type="EMBL" id="LT629755">
    <property type="protein sequence ID" value="SDS73948.1"/>
    <property type="molecule type" value="Genomic_DNA"/>
</dbReference>
<dbReference type="Proteomes" id="UP000893823">
    <property type="component" value="Unassembled WGS sequence"/>
</dbReference>
<dbReference type="PROSITE" id="PS51099">
    <property type="entry name" value="PTS_EIIB_TYPE_2"/>
    <property type="match status" value="1"/>
</dbReference>
<dbReference type="InterPro" id="IPR013011">
    <property type="entry name" value="PTS_EIIB_2"/>
</dbReference>
<dbReference type="GO" id="GO:0008982">
    <property type="term" value="F:protein-N(PI)-phosphohistidine-sugar phosphotransferase activity"/>
    <property type="evidence" value="ECO:0007669"/>
    <property type="project" value="InterPro"/>
</dbReference>
<evidence type="ECO:0000313" key="3">
    <source>
        <dbReference type="EMBL" id="MCP2368175.1"/>
    </source>
</evidence>
<evidence type="ECO:0000313" key="5">
    <source>
        <dbReference type="Proteomes" id="UP000199482"/>
    </source>
</evidence>
<proteinExistence type="predicted"/>
<dbReference type="Gene3D" id="3.40.50.2300">
    <property type="match status" value="1"/>
</dbReference>
<evidence type="ECO:0000313" key="6">
    <source>
        <dbReference type="Proteomes" id="UP000893823"/>
    </source>
</evidence>
<keyword evidence="6" id="KW-1185">Reference proteome</keyword>
<reference evidence="5" key="1">
    <citation type="submission" date="2016-10" db="EMBL/GenBank/DDBJ databases">
        <authorList>
            <person name="Varghese N."/>
            <person name="Submissions S."/>
        </authorList>
    </citation>
    <scope>NUCLEOTIDE SEQUENCE [LARGE SCALE GENOMIC DNA]</scope>
    <source>
        <strain evidence="5">CPCC 202695</strain>
    </source>
</reference>
<dbReference type="STRING" id="589382.SAMN04489721_1827"/>
<dbReference type="GO" id="GO:0009401">
    <property type="term" value="P:phosphoenolpyruvate-dependent sugar phosphotransferase system"/>
    <property type="evidence" value="ECO:0007669"/>
    <property type="project" value="InterPro"/>
</dbReference>
<name>A0A1H1UN49_9MICO</name>
<evidence type="ECO:0000313" key="4">
    <source>
        <dbReference type="EMBL" id="SDS73948.1"/>
    </source>
</evidence>
<dbReference type="OrthoDB" id="6603449at2"/>
<accession>A0A1H1UN49</accession>
<organism evidence="4 5">
    <name type="scientific">Agromyces flavus</name>
    <dbReference type="NCBI Taxonomy" id="589382"/>
    <lineage>
        <taxon>Bacteria</taxon>
        <taxon>Bacillati</taxon>
        <taxon>Actinomycetota</taxon>
        <taxon>Actinomycetes</taxon>
        <taxon>Micrococcales</taxon>
        <taxon>Microbacteriaceae</taxon>
        <taxon>Agromyces</taxon>
    </lineage>
</organism>
<gene>
    <name evidence="3" type="ORF">BCL57_002348</name>
    <name evidence="4" type="ORF">SAMN04489721_1827</name>
</gene>
<dbReference type="Proteomes" id="UP000199482">
    <property type="component" value="Chromosome I"/>
</dbReference>
<protein>
    <submittedName>
        <fullName evidence="4">PTS system IIB component, L-Asc family</fullName>
    </submittedName>
    <submittedName>
        <fullName evidence="3">PTS system ascorbate-specific IIB component</fullName>
    </submittedName>
</protein>
<dbReference type="AlphaFoldDB" id="A0A1H1UN49"/>
<dbReference type="RefSeq" id="WP_092671267.1">
    <property type="nucleotide sequence ID" value="NZ_BMDN01000004.1"/>
</dbReference>
<dbReference type="CDD" id="cd05563">
    <property type="entry name" value="PTS_IIB_ascorbate"/>
    <property type="match status" value="1"/>
</dbReference>
<dbReference type="EMBL" id="SODL02000004">
    <property type="protein sequence ID" value="MCP2368175.1"/>
    <property type="molecule type" value="Genomic_DNA"/>
</dbReference>
<dbReference type="InterPro" id="IPR003501">
    <property type="entry name" value="PTS_EIIB_2/3"/>
</dbReference>
<keyword evidence="1" id="KW-0808">Transferase</keyword>
<reference evidence="3" key="3">
    <citation type="submission" date="2022-06" db="EMBL/GenBank/DDBJ databases">
        <title>Genomic Encyclopedia of Type Strains, Phase III (KMG-III): the genomes of soil and plant-associated and newly described type strains.</title>
        <authorList>
            <person name="Whitman W."/>
        </authorList>
    </citation>
    <scope>NUCLEOTIDE SEQUENCE</scope>
    <source>
        <strain evidence="3">CPCC 202695</strain>
    </source>
</reference>
<dbReference type="InterPro" id="IPR036095">
    <property type="entry name" value="PTS_EIIB-like_sf"/>
</dbReference>
<sequence length="94" mass="9774">MRIVAVCGLGVGTSAILKANAERALDRLGLSADVTASDLAGIADAAADAQVVLTSTELADRVRAALGRTWSEIVEVENYFDVEEIGRKLDASLG</sequence>